<dbReference type="GO" id="GO:0016020">
    <property type="term" value="C:membrane"/>
    <property type="evidence" value="ECO:0007669"/>
    <property type="project" value="UniProtKB-SubCell"/>
</dbReference>
<dbReference type="AlphaFoldDB" id="F6D536"/>
<dbReference type="HOGENOM" id="CLU_090238_3_2_2"/>
<feature type="transmembrane region" description="Helical" evidence="13">
    <location>
        <begin position="127"/>
        <end position="148"/>
    </location>
</feature>
<evidence type="ECO:0000256" key="1">
    <source>
        <dbReference type="ARBA" id="ARBA00004141"/>
    </source>
</evidence>
<keyword evidence="10 13" id="KW-0472">Membrane</keyword>
<comment type="catalytic activity">
    <reaction evidence="12">
        <text>K(+)(in) = K(+)(out)</text>
        <dbReference type="Rhea" id="RHEA:29463"/>
        <dbReference type="ChEBI" id="CHEBI:29103"/>
    </reaction>
</comment>
<keyword evidence="8 13" id="KW-1133">Transmembrane helix</keyword>
<sequence>MSPNLSEVDDNLKTRIELEIRDKDRLETFVDGVFAIAITLLVLEFAVPVLPHSNVAILNFLNGLWPKLLGYFLAFFLLGILLNNHSRQFRNADHADQKLWWINLVFLSFIVLVPFVTSIWIEYGDTTVGVLCFHFDILISGIILYFNWSYLKKHKYLLRKDITPRISTIITYRNLSIPVSSLIAIGFAFFTPFLSNVAYLLILIIMFIAPRLVKRRVN</sequence>
<dbReference type="Pfam" id="PF06736">
    <property type="entry name" value="TMEM175"/>
    <property type="match status" value="1"/>
</dbReference>
<evidence type="ECO:0000256" key="12">
    <source>
        <dbReference type="ARBA" id="ARBA00034430"/>
    </source>
</evidence>
<comment type="subcellular location">
    <subcellularLocation>
        <location evidence="1">Membrane</location>
        <topology evidence="1">Multi-pass membrane protein</topology>
    </subcellularLocation>
</comment>
<dbReference type="KEGG" id="mew:MSWAN_0533"/>
<evidence type="ECO:0000313" key="15">
    <source>
        <dbReference type="Proteomes" id="UP000009231"/>
    </source>
</evidence>
<feature type="transmembrane region" description="Helical" evidence="13">
    <location>
        <begin position="68"/>
        <end position="86"/>
    </location>
</feature>
<protein>
    <recommendedName>
        <fullName evidence="16">DUF1211 domain-containing protein</fullName>
    </recommendedName>
</protein>
<evidence type="ECO:0000256" key="8">
    <source>
        <dbReference type="ARBA" id="ARBA00022989"/>
    </source>
</evidence>
<keyword evidence="5 13" id="KW-0812">Transmembrane</keyword>
<dbReference type="GO" id="GO:0005267">
    <property type="term" value="F:potassium channel activity"/>
    <property type="evidence" value="ECO:0007669"/>
    <property type="project" value="UniProtKB-KW"/>
</dbReference>
<dbReference type="PANTHER" id="PTHR31462:SF5">
    <property type="entry name" value="ENDOSOMAL_LYSOSOMAL PROTON CHANNEL TMEM175"/>
    <property type="match status" value="1"/>
</dbReference>
<dbReference type="eggNOG" id="arCOG04887">
    <property type="taxonomic scope" value="Archaea"/>
</dbReference>
<name>F6D536_METPW</name>
<keyword evidence="6" id="KW-0631">Potassium channel</keyword>
<dbReference type="GO" id="GO:0015252">
    <property type="term" value="F:proton channel activity"/>
    <property type="evidence" value="ECO:0007669"/>
    <property type="project" value="InterPro"/>
</dbReference>
<keyword evidence="9" id="KW-0406">Ion transport</keyword>
<comment type="similarity">
    <text evidence="2">Belongs to the TMEM175 family.</text>
</comment>
<feature type="transmembrane region" description="Helical" evidence="13">
    <location>
        <begin position="29"/>
        <end position="48"/>
    </location>
</feature>
<evidence type="ECO:0008006" key="16">
    <source>
        <dbReference type="Google" id="ProtNLM"/>
    </source>
</evidence>
<reference evidence="14 15" key="1">
    <citation type="journal article" date="2014" name="Int. J. Syst. Evol. Microbiol.">
        <title>Methanobacterium paludis sp. nov. and a novel strain of Methanobacterium lacus isolated from northern peatlands.</title>
        <authorList>
            <person name="Cadillo-Quiroz H."/>
            <person name="Brauer S.L."/>
            <person name="Goodson N."/>
            <person name="Yavitt J.B."/>
            <person name="Zinder S.H."/>
        </authorList>
    </citation>
    <scope>NUCLEOTIDE SEQUENCE [LARGE SCALE GENOMIC DNA]</scope>
    <source>
        <strain evidence="15">DSM 25820 / JCM 18151 / SWAN1</strain>
    </source>
</reference>
<evidence type="ECO:0000313" key="14">
    <source>
        <dbReference type="EMBL" id="AEG17571.1"/>
    </source>
</evidence>
<feature type="transmembrane region" description="Helical" evidence="13">
    <location>
        <begin position="98"/>
        <end position="121"/>
    </location>
</feature>
<evidence type="ECO:0000256" key="11">
    <source>
        <dbReference type="ARBA" id="ARBA00023303"/>
    </source>
</evidence>
<keyword evidence="4" id="KW-0633">Potassium transport</keyword>
<keyword evidence="15" id="KW-1185">Reference proteome</keyword>
<evidence type="ECO:0000256" key="13">
    <source>
        <dbReference type="SAM" id="Phobius"/>
    </source>
</evidence>
<evidence type="ECO:0000256" key="5">
    <source>
        <dbReference type="ARBA" id="ARBA00022692"/>
    </source>
</evidence>
<dbReference type="PANTHER" id="PTHR31462">
    <property type="entry name" value="ENDOSOMAL/LYSOSOMAL POTASSIUM CHANNEL TMEM175"/>
    <property type="match status" value="1"/>
</dbReference>
<keyword evidence="7" id="KW-0630">Potassium</keyword>
<evidence type="ECO:0000256" key="2">
    <source>
        <dbReference type="ARBA" id="ARBA00006920"/>
    </source>
</evidence>
<keyword evidence="3" id="KW-0813">Transport</keyword>
<evidence type="ECO:0000256" key="3">
    <source>
        <dbReference type="ARBA" id="ARBA00022448"/>
    </source>
</evidence>
<evidence type="ECO:0000256" key="6">
    <source>
        <dbReference type="ARBA" id="ARBA00022826"/>
    </source>
</evidence>
<dbReference type="InterPro" id="IPR010617">
    <property type="entry name" value="TMEM175-like"/>
</dbReference>
<evidence type="ECO:0000256" key="9">
    <source>
        <dbReference type="ARBA" id="ARBA00023065"/>
    </source>
</evidence>
<feature type="transmembrane region" description="Helical" evidence="13">
    <location>
        <begin position="196"/>
        <end position="213"/>
    </location>
</feature>
<dbReference type="Proteomes" id="UP000009231">
    <property type="component" value="Chromosome"/>
</dbReference>
<accession>F6D536</accession>
<dbReference type="EMBL" id="CP002772">
    <property type="protein sequence ID" value="AEG17571.1"/>
    <property type="molecule type" value="Genomic_DNA"/>
</dbReference>
<evidence type="ECO:0000256" key="7">
    <source>
        <dbReference type="ARBA" id="ARBA00022958"/>
    </source>
</evidence>
<evidence type="ECO:0000256" key="4">
    <source>
        <dbReference type="ARBA" id="ARBA00022538"/>
    </source>
</evidence>
<keyword evidence="11" id="KW-0407">Ion channel</keyword>
<feature type="transmembrane region" description="Helical" evidence="13">
    <location>
        <begin position="169"/>
        <end position="190"/>
    </location>
</feature>
<gene>
    <name evidence="14" type="ordered locus">MSWAN_0533</name>
</gene>
<organism evidence="14 15">
    <name type="scientific">Methanobacterium paludis (strain DSM 25820 / JCM 18151 / SWAN1)</name>
    <dbReference type="NCBI Taxonomy" id="868131"/>
    <lineage>
        <taxon>Archaea</taxon>
        <taxon>Methanobacteriati</taxon>
        <taxon>Methanobacteriota</taxon>
        <taxon>Methanomada group</taxon>
        <taxon>Methanobacteria</taxon>
        <taxon>Methanobacteriales</taxon>
        <taxon>Methanobacteriaceae</taxon>
        <taxon>Methanobacterium</taxon>
    </lineage>
</organism>
<evidence type="ECO:0000256" key="10">
    <source>
        <dbReference type="ARBA" id="ARBA00023136"/>
    </source>
</evidence>
<proteinExistence type="inferred from homology"/>